<comment type="caution">
    <text evidence="17">Lacks conserved residue(s) required for the propagation of feature annotation.</text>
</comment>
<dbReference type="FunFam" id="2.10.25.10:FF:000038">
    <property type="entry name" value="Fibrillin 2"/>
    <property type="match status" value="1"/>
</dbReference>
<evidence type="ECO:0000259" key="22">
    <source>
        <dbReference type="PROSITE" id="PS50221"/>
    </source>
</evidence>
<name>A0A7M5V2N9_9CNID</name>
<dbReference type="FunFam" id="1.20.1070.10:FF:000054">
    <property type="entry name" value="Adhesion G protein-coupled receptor E3"/>
    <property type="match status" value="1"/>
</dbReference>
<dbReference type="PANTHER" id="PTHR12011:SF347">
    <property type="entry name" value="FI21270P1-RELATED"/>
    <property type="match status" value="1"/>
</dbReference>
<dbReference type="InterPro" id="IPR009030">
    <property type="entry name" value="Growth_fac_rcpt_cys_sf"/>
</dbReference>
<dbReference type="InterPro" id="IPR001881">
    <property type="entry name" value="EGF-like_Ca-bd_dom"/>
</dbReference>
<dbReference type="SMART" id="SM00060">
    <property type="entry name" value="FN3"/>
    <property type="match status" value="3"/>
</dbReference>
<feature type="domain" description="Fibronectin type-III" evidence="25">
    <location>
        <begin position="441"/>
        <end position="532"/>
    </location>
</feature>
<keyword evidence="12 19" id="KW-0472">Membrane</keyword>
<dbReference type="PROSITE" id="PS50026">
    <property type="entry name" value="EGF_3"/>
    <property type="match status" value="1"/>
</dbReference>
<feature type="region of interest" description="Disordered" evidence="18">
    <location>
        <begin position="1203"/>
        <end position="1243"/>
    </location>
</feature>
<evidence type="ECO:0000256" key="11">
    <source>
        <dbReference type="ARBA" id="ARBA00023040"/>
    </source>
</evidence>
<dbReference type="OrthoDB" id="1100386at2759"/>
<keyword evidence="9" id="KW-0106">Calcium</keyword>
<dbReference type="PROSITE" id="PS01186">
    <property type="entry name" value="EGF_2"/>
    <property type="match status" value="1"/>
</dbReference>
<dbReference type="InterPro" id="IPR013320">
    <property type="entry name" value="ConA-like_dom_sf"/>
</dbReference>
<keyword evidence="27" id="KW-1185">Reference proteome</keyword>
<dbReference type="PROSITE" id="PS00650">
    <property type="entry name" value="G_PROTEIN_RECEP_F2_2"/>
    <property type="match status" value="1"/>
</dbReference>
<evidence type="ECO:0000256" key="7">
    <source>
        <dbReference type="ARBA" id="ARBA00022729"/>
    </source>
</evidence>
<keyword evidence="4 17" id="KW-0245">EGF-like domain</keyword>
<dbReference type="SUPFAM" id="SSF49265">
    <property type="entry name" value="Fibronectin type III"/>
    <property type="match status" value="2"/>
</dbReference>
<keyword evidence="15" id="KW-0325">Glycoprotein</keyword>
<dbReference type="SMART" id="SM00181">
    <property type="entry name" value="EGF"/>
    <property type="match status" value="1"/>
</dbReference>
<dbReference type="PROSITE" id="PS50227">
    <property type="entry name" value="G_PROTEIN_RECEP_F2_3"/>
    <property type="match status" value="1"/>
</dbReference>
<evidence type="ECO:0000256" key="6">
    <source>
        <dbReference type="ARBA" id="ARBA00022692"/>
    </source>
</evidence>
<proteinExistence type="inferred from homology"/>
<dbReference type="SUPFAM" id="SSF49899">
    <property type="entry name" value="Concanavalin A-like lectins/glucanases"/>
    <property type="match status" value="1"/>
</dbReference>
<dbReference type="InterPro" id="IPR003961">
    <property type="entry name" value="FN3_dom"/>
</dbReference>
<feature type="compositionally biased region" description="Basic residues" evidence="18">
    <location>
        <begin position="1578"/>
        <end position="1587"/>
    </location>
</feature>
<keyword evidence="8" id="KW-0677">Repeat</keyword>
<dbReference type="Pfam" id="PF16489">
    <property type="entry name" value="GAIN"/>
    <property type="match status" value="1"/>
</dbReference>
<dbReference type="GO" id="GO:0007166">
    <property type="term" value="P:cell surface receptor signaling pathway"/>
    <property type="evidence" value="ECO:0007669"/>
    <property type="project" value="InterPro"/>
</dbReference>
<feature type="transmembrane region" description="Helical" evidence="19">
    <location>
        <begin position="1113"/>
        <end position="1136"/>
    </location>
</feature>
<dbReference type="InterPro" id="IPR046338">
    <property type="entry name" value="GAIN_dom_sf"/>
</dbReference>
<dbReference type="InterPro" id="IPR017983">
    <property type="entry name" value="GPCR_2_secretin-like_CS"/>
</dbReference>
<dbReference type="InterPro" id="IPR000742">
    <property type="entry name" value="EGF"/>
</dbReference>
<dbReference type="PROSITE" id="PS01187">
    <property type="entry name" value="EGF_CA"/>
    <property type="match status" value="1"/>
</dbReference>
<evidence type="ECO:0000256" key="2">
    <source>
        <dbReference type="ARBA" id="ARBA00007343"/>
    </source>
</evidence>
<evidence type="ECO:0000256" key="14">
    <source>
        <dbReference type="ARBA" id="ARBA00023170"/>
    </source>
</evidence>
<evidence type="ECO:0000313" key="26">
    <source>
        <dbReference type="EnsemblMetazoa" id="CLYHEMP005152.1"/>
    </source>
</evidence>
<evidence type="ECO:0000259" key="23">
    <source>
        <dbReference type="PROSITE" id="PS50227"/>
    </source>
</evidence>
<evidence type="ECO:0000259" key="21">
    <source>
        <dbReference type="PROSITE" id="PS50026"/>
    </source>
</evidence>
<dbReference type="SMART" id="SM00303">
    <property type="entry name" value="GPS"/>
    <property type="match status" value="1"/>
</dbReference>
<feature type="region of interest" description="Disordered" evidence="18">
    <location>
        <begin position="1569"/>
        <end position="1627"/>
    </location>
</feature>
<dbReference type="InterPro" id="IPR000152">
    <property type="entry name" value="EGF-type_Asp/Asn_hydroxyl_site"/>
</dbReference>
<dbReference type="Gene3D" id="2.60.120.200">
    <property type="match status" value="1"/>
</dbReference>
<dbReference type="Pfam" id="PF13385">
    <property type="entry name" value="Laminin_G_3"/>
    <property type="match status" value="1"/>
</dbReference>
<dbReference type="InterPro" id="IPR036445">
    <property type="entry name" value="GPCR_2_extracell_dom_sf"/>
</dbReference>
<keyword evidence="10 19" id="KW-1133">Transmembrane helix</keyword>
<dbReference type="EnsemblMetazoa" id="CLYHEMT005152.1">
    <property type="protein sequence ID" value="CLYHEMP005152.1"/>
    <property type="gene ID" value="CLYHEMG005152"/>
</dbReference>
<feature type="domain" description="EGF-like" evidence="21">
    <location>
        <begin position="531"/>
        <end position="572"/>
    </location>
</feature>
<feature type="compositionally biased region" description="Low complexity" evidence="18">
    <location>
        <begin position="1203"/>
        <end position="1212"/>
    </location>
</feature>
<evidence type="ECO:0000256" key="9">
    <source>
        <dbReference type="ARBA" id="ARBA00022837"/>
    </source>
</evidence>
<evidence type="ECO:0000256" key="19">
    <source>
        <dbReference type="SAM" id="Phobius"/>
    </source>
</evidence>
<evidence type="ECO:0000256" key="15">
    <source>
        <dbReference type="ARBA" id="ARBA00023180"/>
    </source>
</evidence>
<feature type="compositionally biased region" description="Polar residues" evidence="18">
    <location>
        <begin position="1299"/>
        <end position="1313"/>
    </location>
</feature>
<organism evidence="26 27">
    <name type="scientific">Clytia hemisphaerica</name>
    <dbReference type="NCBI Taxonomy" id="252671"/>
    <lineage>
        <taxon>Eukaryota</taxon>
        <taxon>Metazoa</taxon>
        <taxon>Cnidaria</taxon>
        <taxon>Hydrozoa</taxon>
        <taxon>Hydroidolina</taxon>
        <taxon>Leptothecata</taxon>
        <taxon>Obeliida</taxon>
        <taxon>Clytiidae</taxon>
        <taxon>Clytia</taxon>
    </lineage>
</organism>
<keyword evidence="16" id="KW-0807">Transducer</keyword>
<feature type="compositionally biased region" description="Basic and acidic residues" evidence="18">
    <location>
        <begin position="1514"/>
        <end position="1526"/>
    </location>
</feature>
<dbReference type="InterPro" id="IPR017981">
    <property type="entry name" value="GPCR_2-like_7TM"/>
</dbReference>
<dbReference type="PROSITE" id="PS50853">
    <property type="entry name" value="FN3"/>
    <property type="match status" value="2"/>
</dbReference>
<evidence type="ECO:0000256" key="17">
    <source>
        <dbReference type="PROSITE-ProRule" id="PRU00076"/>
    </source>
</evidence>
<dbReference type="InterPro" id="IPR032471">
    <property type="entry name" value="AGRL2-4_GAIN_subdom_A"/>
</dbReference>
<dbReference type="PRINTS" id="PR00249">
    <property type="entry name" value="GPCRSECRETIN"/>
</dbReference>
<dbReference type="Pfam" id="PF00008">
    <property type="entry name" value="EGF"/>
    <property type="match status" value="1"/>
</dbReference>
<keyword evidence="5" id="KW-0597">Phosphoprotein</keyword>
<evidence type="ECO:0000256" key="3">
    <source>
        <dbReference type="ARBA" id="ARBA00022475"/>
    </source>
</evidence>
<keyword evidence="14" id="KW-0675">Receptor</keyword>
<evidence type="ECO:0000256" key="10">
    <source>
        <dbReference type="ARBA" id="ARBA00022989"/>
    </source>
</evidence>
<dbReference type="InterPro" id="IPR000203">
    <property type="entry name" value="GPS"/>
</dbReference>
<feature type="domain" description="G-protein coupled receptors family 2 profile 2" evidence="24">
    <location>
        <begin position="926"/>
        <end position="1166"/>
    </location>
</feature>
<dbReference type="InterPro" id="IPR013783">
    <property type="entry name" value="Ig-like_fold"/>
</dbReference>
<comment type="similarity">
    <text evidence="2">Belongs to the G-protein coupled receptor 2 family. Adhesion G-protein coupled receptor (ADGR) subfamily.</text>
</comment>
<dbReference type="Gene3D" id="2.10.25.10">
    <property type="entry name" value="Laminin"/>
    <property type="match status" value="1"/>
</dbReference>
<protein>
    <submittedName>
        <fullName evidence="26">Uncharacterized protein</fullName>
    </submittedName>
</protein>
<dbReference type="Gene3D" id="2.60.40.10">
    <property type="entry name" value="Immunoglobulins"/>
    <property type="match status" value="3"/>
</dbReference>
<dbReference type="SMART" id="SM00008">
    <property type="entry name" value="HormR"/>
    <property type="match status" value="1"/>
</dbReference>
<feature type="transmembrane region" description="Helical" evidence="19">
    <location>
        <begin position="1038"/>
        <end position="1057"/>
    </location>
</feature>
<feature type="transmembrane region" description="Helical" evidence="19">
    <location>
        <begin position="998"/>
        <end position="1018"/>
    </location>
</feature>
<evidence type="ECO:0000256" key="12">
    <source>
        <dbReference type="ARBA" id="ARBA00023136"/>
    </source>
</evidence>
<dbReference type="InterPro" id="IPR008077">
    <property type="entry name" value="GPCR_2_brain_angio_inhib"/>
</dbReference>
<sequence length="1706" mass="192785">MNSITLTLLVTLCILPTATYGQNDKPSHLWSFDKSQSVSTIRDEGSTNTLATLKGAGASFTTVYGATSNNYLTMSKKATLDLGRFTDCSGSNPKCTAGITISLLVRFNPNSSSESTLRAVSGDFVSWALTRNGDDVTFKMHHHQQISSIKMKIKLKYWYLMTFTLSDKTLKVYINGQQVKTNVQTQFNSQPSTITQSNIVLGNQDELINTNYDNLAIWYRGLSADEISMDYEKILSKLVISSQCTSTSTEVCLKWNVRLDAYDLIASTHVRYSKENADDADFKRDSVGKKQDGHCVKKLDADTLYDFTMNTILTDGQTQKSNTVRCKTKNGKPAPPVITEVEVKNSSTIIVSFKRPSPTLGSINSYQVRISKQNQRSLNQYTFVKNLPPLPGDRESITFMLKSLEPSTKYRIQITSINELGSRDPAEVFATTYQEVKELTEVSEVEVTRSHEKQITLVWKPLVPVKKAPHLKYEIRYRKFLGKYRGITLASSNLTLQGLEEKTSYLINIRPLLENEAGPWKQNDFLVKTKDRNECLQPYENYCDGLAKCVNKPDGFVCVCPKGYHGNGRVCRKTHEYVTSSFYCARDQKRGVDWPKTFGGDTAEVPCPVGAEGFAKRHCQRATISSHAIYRHPDLSECVSNEISDLEVLFADRIGQELKAIRELENVTRYIELYGGDIKLSLEYASSVFERVINAKKHQHIEQIAEGITAVASNLIDKKSSDGWFDIPEESRMNVAEQLINFSEQLASKMRQKTNKEFESTQRNLVLQAVKLNKESNLFVKQENNSTNFYSIQLPVMEIARSGAVSNVIYASYDNIGKYLQQPKDGRSVSETVISASVDGVKSLTFRKDPVIIEVPHPENSIVTDPSCVFWNSTERSWSSSGCYVNKSDANSTTCHCYHLTNFAVLMSVTPAGTQVIINSVHGISLRIITIICLTISIVALVIALLTFTCFRFLRSARTSYHRNLVISLLLASIVFLAGINQTQNKVACRVVAALLEYLYLVSFVWMAIEGVLLYYMLRKVFKDQKLFKRKLFQAACWLVPAVYVGIFAVVYPQYYGTEAYCWLSYENGFIWSFAAPVLLIILFNIMVTGLAFEIMSERVKDTDQDFKQQVWYWMKGCFVLMFILGVTWLFGLMHVSSSSVALAYIFSILNALQGLFIFIFHCLIDPKIRQEYVRILKCQPRSEYNEVNGYSTSMRFRKLSTSLTNSNSHSTTIDRNKRLDSMSTSPKTDEKEQTKVSLNSESYIPNEDKQPLLYHNQQSTDTPVLQKQPLPKVIGENVSFIEDEDVFADNSFSLKSSAPSIQGRDNTLSSLKTSDESRDYTISSLTKSSDQSWDNTLSGYSREDTTASDESRGTIKDGSQSNDTLKVMMDFQSRQPTLDVVVNEMAEEDIDDPPISSSERKGSEIRDSVLCEELLTPEQHSEPWRLSMFDRFDEADGTLQQRELEEFSQANFNTSNPLIVNQYDSKENLLDRPPKRKPRKIQEDHIDNVISNSNVESEVPFQFDEQRQVQPESTHKEPVRTEPVPHTKTQHSPVFVNIKMDELSNGDRPISIPSKIINEISDVLVEIPEVAQSPPPKPRRRIRSRRRLDQEGSKSSLELFDDTESSIVESPNSSSLNSSSSSMSLSSPALSFDHESLFKDVDNELEKDCEKLERKKKASNQRPKSPATYRAQMEIIQLKPGTAVISPQRDIMVTEDGDENLAFEF</sequence>
<feature type="region of interest" description="Disordered" evidence="18">
    <location>
        <begin position="1299"/>
        <end position="1364"/>
    </location>
</feature>
<evidence type="ECO:0000259" key="25">
    <source>
        <dbReference type="PROSITE" id="PS50853"/>
    </source>
</evidence>
<dbReference type="CDD" id="cd00054">
    <property type="entry name" value="EGF_CA"/>
    <property type="match status" value="1"/>
</dbReference>
<dbReference type="Pfam" id="PF01825">
    <property type="entry name" value="GPS"/>
    <property type="match status" value="1"/>
</dbReference>
<evidence type="ECO:0000256" key="16">
    <source>
        <dbReference type="ARBA" id="ARBA00023224"/>
    </source>
</evidence>
<keyword evidence="7 20" id="KW-0732">Signal</keyword>
<dbReference type="InterPro" id="IPR000832">
    <property type="entry name" value="GPCR_2_secretin-like"/>
</dbReference>
<feature type="transmembrane region" description="Helical" evidence="19">
    <location>
        <begin position="1069"/>
        <end position="1093"/>
    </location>
</feature>
<feature type="signal peptide" evidence="20">
    <location>
        <begin position="1"/>
        <end position="21"/>
    </location>
</feature>
<dbReference type="Pfam" id="PF00002">
    <property type="entry name" value="7tm_2"/>
    <property type="match status" value="1"/>
</dbReference>
<evidence type="ECO:0000256" key="18">
    <source>
        <dbReference type="SAM" id="MobiDB-lite"/>
    </source>
</evidence>
<dbReference type="Gene3D" id="1.20.1070.10">
    <property type="entry name" value="Rhodopsin 7-helix transmembrane proteins"/>
    <property type="match status" value="1"/>
</dbReference>
<dbReference type="PROSITE" id="PS00010">
    <property type="entry name" value="ASX_HYDROXYL"/>
    <property type="match status" value="1"/>
</dbReference>
<dbReference type="InterPro" id="IPR036116">
    <property type="entry name" value="FN3_sf"/>
</dbReference>
<keyword evidence="13" id="KW-1015">Disulfide bond</keyword>
<evidence type="ECO:0000313" key="27">
    <source>
        <dbReference type="Proteomes" id="UP000594262"/>
    </source>
</evidence>
<feature type="transmembrane region" description="Helical" evidence="19">
    <location>
        <begin position="961"/>
        <end position="978"/>
    </location>
</feature>
<dbReference type="SUPFAM" id="SSF81321">
    <property type="entry name" value="Family A G protein-coupled receptor-like"/>
    <property type="match status" value="1"/>
</dbReference>
<dbReference type="SMART" id="SM00179">
    <property type="entry name" value="EGF_CA"/>
    <property type="match status" value="1"/>
</dbReference>
<dbReference type="Pfam" id="PF02793">
    <property type="entry name" value="HRM"/>
    <property type="match status" value="1"/>
</dbReference>
<dbReference type="PROSITE" id="PS50221">
    <property type="entry name" value="GAIN_B"/>
    <property type="match status" value="1"/>
</dbReference>
<dbReference type="PRINTS" id="PR01694">
    <property type="entry name" value="BAIPRECURSOR"/>
</dbReference>
<dbReference type="Pfam" id="PF00041">
    <property type="entry name" value="fn3"/>
    <property type="match status" value="1"/>
</dbReference>
<feature type="chain" id="PRO_5029820748" evidence="20">
    <location>
        <begin position="22"/>
        <end position="1706"/>
    </location>
</feature>
<feature type="compositionally biased region" description="Polar residues" evidence="18">
    <location>
        <begin position="1321"/>
        <end position="1340"/>
    </location>
</feature>
<accession>A0A7M5V2N9</accession>
<evidence type="ECO:0000256" key="8">
    <source>
        <dbReference type="ARBA" id="ARBA00022737"/>
    </source>
</evidence>
<feature type="domain" description="G-protein coupled receptors family 2 profile 1" evidence="23">
    <location>
        <begin position="570"/>
        <end position="642"/>
    </location>
</feature>
<dbReference type="InterPro" id="IPR018097">
    <property type="entry name" value="EGF_Ca-bd_CS"/>
</dbReference>
<evidence type="ECO:0000256" key="5">
    <source>
        <dbReference type="ARBA" id="ARBA00022553"/>
    </source>
</evidence>
<dbReference type="Proteomes" id="UP000594262">
    <property type="component" value="Unplaced"/>
</dbReference>
<feature type="domain" description="GAIN-B" evidence="22">
    <location>
        <begin position="768"/>
        <end position="913"/>
    </location>
</feature>
<keyword evidence="6 19" id="KW-0812">Transmembrane</keyword>
<evidence type="ECO:0000256" key="4">
    <source>
        <dbReference type="ARBA" id="ARBA00022536"/>
    </source>
</evidence>
<dbReference type="InterPro" id="IPR057244">
    <property type="entry name" value="GAIN_B"/>
</dbReference>
<feature type="domain" description="Fibronectin type-III" evidence="25">
    <location>
        <begin position="332"/>
        <end position="436"/>
    </location>
</feature>
<dbReference type="CDD" id="cd00063">
    <property type="entry name" value="FN3"/>
    <property type="match status" value="2"/>
</dbReference>
<comment type="subcellular location">
    <subcellularLocation>
        <location evidence="1">Cell membrane</location>
        <topology evidence="1">Multi-pass membrane protein</topology>
    </subcellularLocation>
</comment>
<feature type="transmembrane region" description="Helical" evidence="19">
    <location>
        <begin position="928"/>
        <end position="954"/>
    </location>
</feature>
<dbReference type="SUPFAM" id="SSF57184">
    <property type="entry name" value="Growth factor receptor domain"/>
    <property type="match status" value="1"/>
</dbReference>
<dbReference type="PANTHER" id="PTHR12011">
    <property type="entry name" value="ADHESION G-PROTEIN COUPLED RECEPTOR"/>
    <property type="match status" value="1"/>
</dbReference>
<dbReference type="Gene3D" id="2.60.220.50">
    <property type="match status" value="1"/>
</dbReference>
<evidence type="ECO:0000256" key="13">
    <source>
        <dbReference type="ARBA" id="ARBA00023157"/>
    </source>
</evidence>
<feature type="compositionally biased region" description="Low complexity" evidence="18">
    <location>
        <begin position="1606"/>
        <end position="1627"/>
    </location>
</feature>
<dbReference type="GO" id="GO:0004930">
    <property type="term" value="F:G protein-coupled receptor activity"/>
    <property type="evidence" value="ECO:0007669"/>
    <property type="project" value="UniProtKB-KW"/>
</dbReference>
<dbReference type="Gene3D" id="4.10.1240.10">
    <property type="entry name" value="GPCR, family 2, extracellular hormone receptor domain"/>
    <property type="match status" value="1"/>
</dbReference>
<evidence type="ECO:0000256" key="20">
    <source>
        <dbReference type="SAM" id="SignalP"/>
    </source>
</evidence>
<feature type="compositionally biased region" description="Basic and acidic residues" evidence="18">
    <location>
        <begin position="1342"/>
        <end position="1356"/>
    </location>
</feature>
<dbReference type="GO" id="GO:0005509">
    <property type="term" value="F:calcium ion binding"/>
    <property type="evidence" value="ECO:0007669"/>
    <property type="project" value="InterPro"/>
</dbReference>
<keyword evidence="3" id="KW-1003">Cell membrane</keyword>
<feature type="region of interest" description="Disordered" evidence="18">
    <location>
        <begin position="1505"/>
        <end position="1530"/>
    </location>
</feature>
<keyword evidence="11" id="KW-0297">G-protein coupled receptor</keyword>
<dbReference type="InterPro" id="IPR001879">
    <property type="entry name" value="GPCR_2_extracellular_dom"/>
</dbReference>
<dbReference type="PROSITE" id="PS50261">
    <property type="entry name" value="G_PROTEIN_RECEP_F2_4"/>
    <property type="match status" value="1"/>
</dbReference>
<feature type="transmembrane region" description="Helical" evidence="19">
    <location>
        <begin position="1142"/>
        <end position="1165"/>
    </location>
</feature>
<evidence type="ECO:0000256" key="1">
    <source>
        <dbReference type="ARBA" id="ARBA00004651"/>
    </source>
</evidence>
<reference evidence="26" key="1">
    <citation type="submission" date="2021-01" db="UniProtKB">
        <authorList>
            <consortium name="EnsemblMetazoa"/>
        </authorList>
    </citation>
    <scope>IDENTIFICATION</scope>
</reference>
<evidence type="ECO:0000259" key="24">
    <source>
        <dbReference type="PROSITE" id="PS50261"/>
    </source>
</evidence>
<dbReference type="GO" id="GO:0005886">
    <property type="term" value="C:plasma membrane"/>
    <property type="evidence" value="ECO:0007669"/>
    <property type="project" value="UniProtKB-SubCell"/>
</dbReference>